<dbReference type="InterPro" id="IPR056842">
    <property type="entry name" value="THADA-like_TPR_C"/>
</dbReference>
<evidence type="ECO:0000259" key="5">
    <source>
        <dbReference type="Pfam" id="PF25150"/>
    </source>
</evidence>
<dbReference type="STRING" id="33528.ENSGAFP00000026981"/>
<dbReference type="InterPro" id="IPR019442">
    <property type="entry name" value="THADA/TRM732_DUF2428"/>
</dbReference>
<evidence type="ECO:0000313" key="8">
    <source>
        <dbReference type="Proteomes" id="UP000250572"/>
    </source>
</evidence>
<dbReference type="PANTHER" id="PTHR14387">
    <property type="entry name" value="THADA/DEATH RECEPTOR INTERACTING PROTEIN"/>
    <property type="match status" value="1"/>
</dbReference>
<dbReference type="SUPFAM" id="SSF48371">
    <property type="entry name" value="ARM repeat"/>
    <property type="match status" value="1"/>
</dbReference>
<dbReference type="InterPro" id="IPR051954">
    <property type="entry name" value="tRNA_methyltransferase_THADA"/>
</dbReference>
<evidence type="ECO:0000256" key="1">
    <source>
        <dbReference type="ARBA" id="ARBA00010409"/>
    </source>
</evidence>
<dbReference type="Pfam" id="PF25151">
    <property type="entry name" value="TPR_Trm732_C"/>
    <property type="match status" value="1"/>
</dbReference>
<dbReference type="GO" id="GO:0030488">
    <property type="term" value="P:tRNA methylation"/>
    <property type="evidence" value="ECO:0007669"/>
    <property type="project" value="TreeGrafter"/>
</dbReference>
<comment type="similarity">
    <text evidence="1">Belongs to the THADA family.</text>
</comment>
<comment type="caution">
    <text evidence="7">The sequence shown here is derived from an EMBL/GenBank/DDBJ whole genome shotgun (WGS) entry which is preliminary data.</text>
</comment>
<feature type="domain" description="tRNA (32-2'-O)-methyltransferase regulator THADA-like C-terminal TPR repeats region" evidence="6">
    <location>
        <begin position="1206"/>
        <end position="1368"/>
    </location>
</feature>
<dbReference type="PANTHER" id="PTHR14387:SF0">
    <property type="entry name" value="DUF2428 DOMAIN-CONTAINING PROTEIN"/>
    <property type="match status" value="1"/>
</dbReference>
<dbReference type="InterPro" id="IPR056843">
    <property type="entry name" value="THADA-like_TPR"/>
</dbReference>
<proteinExistence type="inferred from homology"/>
<feature type="domain" description="DUF2428" evidence="4">
    <location>
        <begin position="939"/>
        <end position="1204"/>
    </location>
</feature>
<evidence type="ECO:0000259" key="6">
    <source>
        <dbReference type="Pfam" id="PF25151"/>
    </source>
</evidence>
<keyword evidence="2" id="KW-0819">tRNA processing</keyword>
<dbReference type="GO" id="GO:0005829">
    <property type="term" value="C:cytosol"/>
    <property type="evidence" value="ECO:0007669"/>
    <property type="project" value="TreeGrafter"/>
</dbReference>
<sequence length="1886" mass="209394">MSFENLIKSPQDCFVTGDSTPENGCQTLQLFVDKLSESSRSSVKRSTERSLEEAAQLLRQIPESQLRGLEEEQLLLLVRLLLSLQLEMVSISTACRKVDQMLQLLAAKVDHKLVYKETLHSFHAIVHSDQVFSLEDLQRACMYLEDSVVGREVWRESFMPMLQRVSDSFPAVLQEESQRDGPICYITVKVQMKRASGIPIKDSHYKTIVTLFPTCEHSWLQVCLQVFQLLPNEVAPLVWEENHSKEAVQRILQALIDILGQCCNRDTRLLAGTAVAMLINTASESTAAGAAAWNLLQVSHPQPCQLTVGVLQVTCDPVGKDRVDWLAVSRGLLTCCRPHILLSPSHDTTQACLLLEGLFPLVYALCEEKQESHYFAFEVLTMWLKRVKECVTDLWRMTGARLLPDDSRLLQQLTHIIWTNAESPVEGVPEFASSAFTLLLKLYALDSEQFCDTSKAFYFTLLERLLKLPWEAKAKYHRLCALLPHVGAELVLDQYTEVSHHILKCLSTNHLSPCGSEFYKCLIQQQRRELPASLTEVDLAGRWANSWQPLLLEALTSEVTLLQTNSSTHLLPCTFQVFPSAVHHLLASLNPHKPGHLHAWACVLSSYRAISGCSPWALHGSSTFKTLQLALGSADDKVRLAALNLLCCSPKTRDVPSAEEITILKEFIPQNLNCESSPFRQHLQAAVRRFLVRIRDGCLAHIRGVKGKKKEDVSHKSRKDVLEQGIEKIFFMSHRLCGVVRRASIQLSVTWTQLSKEEDGAVVVVCSPGNVHRYLEPQQKEGTATGQRGQWNFFCRTKQLLLISCLEDSTNEIRELSACLLLRFFPPSFPADIAEVLETRSMQLLRSPRVQEAQMGALMMKMFLQKSGHRCSLSCTANTGRNLCVVRVLLKELEEHHLTAKADMMLSARTKPIHGVLCALQRCLLEGADDIYTTLDRSLVTKLLDLLENISLLLLAVLHGDCEAHAPPSFCDMGNAISSLISQQSGGGQIDEEECVLLSEEHSLVLTCCWVSLKETGIFLGSLVEKVLEESKKHSECLLTKQDLMRASDVFKDILLKCRHWGAVEGCGLGFTKFCTSLLNSSDSDLKDIPAQMLKDGLQVVQCPGSTSVTRRAAGLPMLILSVLSSEEVSKARPLLALSMQTLLDTARRPLDESWDQTLDLPQVCAVHTLQALVRGAGLGAAVLQFAPAVAVLSLTLLRSPCWAMRNAALQLYSSLCSRMLGQRSSSVEAGPTQHSMSPAAFFFHYPMLQAFLLGELRGAAQDLHRPAAGAKLHLQPSLYPILTLLAQLQPGVQDSSETLLDFLSPLLQLSASPIYSVRVMASKALVAMTPPSVYFDLLLKLTSQLPGPQESCNHNRLHGQLLQMKALLDRALCSDSVLSDDLREVVNRIHSSMWLGTMAQCCPLVRAVYLSVAGSLRRYSCETFLLQLSDRLMHDLHTPQQGLQVGLSSFHQQALHFLCADPKWACQTWESFSAASPELRLSLVTWLLDSQDWQQIDSKEVIQRVLQSNLKDALLGDSVDYRTTYLTALVSVMTGGGSALPQPLSDSELCLSECLDLLLQDLEIQKGGPEYLSQALLAASLLLSHVSDFSLKTSMLQRWCSILECQQAPEAPEVLRIVCSEALCAAGLPLINNLRDHNSLPAIMMRLINTGLYLLQDQSQEVRQKAAHFASLLHHSRRGNNQRSVCIMQINQALLLLLDLLLQECWDTPGALEVLLSHLPQTDLRSVLREASPARGSCSLYEQDEANVFAEPSVMSAHLLPYLLQMAEKSSQSSALAQSLAAWAERNTAQVLDNLTECEQLLPAETFSPSWLALLVDPHFHCALGGLFARAVFLLHLLKTSACTQHHCDPLSMQTRLQTVCTLLTQNGVHFTPALTATVSAEEAR</sequence>
<gene>
    <name evidence="7" type="ORF">CCH79_00009083</name>
</gene>
<dbReference type="Pfam" id="PF25150">
    <property type="entry name" value="TPR_Trm732"/>
    <property type="match status" value="1"/>
</dbReference>
<dbReference type="InterPro" id="IPR016024">
    <property type="entry name" value="ARM-type_fold"/>
</dbReference>
<dbReference type="Pfam" id="PF10350">
    <property type="entry name" value="DUF2428"/>
    <property type="match status" value="1"/>
</dbReference>
<reference evidence="7 8" key="1">
    <citation type="journal article" date="2018" name="G3 (Bethesda)">
        <title>A High-Quality Reference Genome for the Invasive Mosquitofish Gambusia affinis Using a Chicago Library.</title>
        <authorList>
            <person name="Hoffberg S.L."/>
            <person name="Troendle N.J."/>
            <person name="Glenn T.C."/>
            <person name="Mahmud O."/>
            <person name="Louha S."/>
            <person name="Chalopin D."/>
            <person name="Bennetzen J.L."/>
            <person name="Mauricio R."/>
        </authorList>
    </citation>
    <scope>NUCLEOTIDE SEQUENCE [LARGE SCALE GENOMIC DNA]</scope>
    <source>
        <strain evidence="7">NE01/NJP1002.9</strain>
        <tissue evidence="7">Muscle</tissue>
    </source>
</reference>
<feature type="non-terminal residue" evidence="7">
    <location>
        <position position="1886"/>
    </location>
</feature>
<organism evidence="7 8">
    <name type="scientific">Gambusia affinis</name>
    <name type="common">Western mosquitofish</name>
    <name type="synonym">Heterandria affinis</name>
    <dbReference type="NCBI Taxonomy" id="33528"/>
    <lineage>
        <taxon>Eukaryota</taxon>
        <taxon>Metazoa</taxon>
        <taxon>Chordata</taxon>
        <taxon>Craniata</taxon>
        <taxon>Vertebrata</taxon>
        <taxon>Euteleostomi</taxon>
        <taxon>Actinopterygii</taxon>
        <taxon>Neopterygii</taxon>
        <taxon>Teleostei</taxon>
        <taxon>Neoteleostei</taxon>
        <taxon>Acanthomorphata</taxon>
        <taxon>Ovalentaria</taxon>
        <taxon>Atherinomorphae</taxon>
        <taxon>Cyprinodontiformes</taxon>
        <taxon>Poeciliidae</taxon>
        <taxon>Poeciliinae</taxon>
        <taxon>Gambusia</taxon>
    </lineage>
</organism>
<name>A0A315V056_GAMAF</name>
<dbReference type="Proteomes" id="UP000250572">
    <property type="component" value="Unassembled WGS sequence"/>
</dbReference>
<accession>A0A315V056</accession>
<evidence type="ECO:0000256" key="2">
    <source>
        <dbReference type="ARBA" id="ARBA00022694"/>
    </source>
</evidence>
<evidence type="ECO:0000259" key="4">
    <source>
        <dbReference type="Pfam" id="PF10350"/>
    </source>
</evidence>
<protein>
    <submittedName>
        <fullName evidence="7">Uncharacterized protein</fullName>
    </submittedName>
</protein>
<keyword evidence="8" id="KW-1185">Reference proteome</keyword>
<feature type="domain" description="tRNA (32-2'-O)-methyltransferase regulator THADA-like TPR repeats region" evidence="5">
    <location>
        <begin position="543"/>
        <end position="724"/>
    </location>
</feature>
<dbReference type="EMBL" id="NHOQ01002573">
    <property type="protein sequence ID" value="PWA15727.1"/>
    <property type="molecule type" value="Genomic_DNA"/>
</dbReference>
<evidence type="ECO:0000313" key="7">
    <source>
        <dbReference type="EMBL" id="PWA15727.1"/>
    </source>
</evidence>
<evidence type="ECO:0000256" key="3">
    <source>
        <dbReference type="ARBA" id="ARBA00035625"/>
    </source>
</evidence>
<comment type="function">
    <text evidence="3">Together with methyltransferase FTSJ1, methylates the 2'-O-ribose of nucleotides at position 32 of the anticodon loop of substrate tRNAs.</text>
</comment>